<dbReference type="InterPro" id="IPR047650">
    <property type="entry name" value="Transpos_IS110"/>
</dbReference>
<dbReference type="Pfam" id="PF01548">
    <property type="entry name" value="DEDD_Tnp_IS110"/>
    <property type="match status" value="1"/>
</dbReference>
<evidence type="ECO:0000313" key="6">
    <source>
        <dbReference type="EMBL" id="WNZ25434.1"/>
    </source>
</evidence>
<dbReference type="EMBL" id="CP053586">
    <property type="protein sequence ID" value="WNZ23124.1"/>
    <property type="molecule type" value="Genomic_DNA"/>
</dbReference>
<reference evidence="6" key="1">
    <citation type="submission" date="2020-05" db="EMBL/GenBank/DDBJ databases">
        <authorList>
            <person name="Zhu T."/>
            <person name="Keshari N."/>
            <person name="Lu X."/>
        </authorList>
    </citation>
    <scope>NUCLEOTIDE SEQUENCE</scope>
    <source>
        <strain evidence="6">NK1-12</strain>
    </source>
</reference>
<evidence type="ECO:0000259" key="2">
    <source>
        <dbReference type="Pfam" id="PF01548"/>
    </source>
</evidence>
<accession>A0AA96WHY1</accession>
<dbReference type="PANTHER" id="PTHR33055:SF13">
    <property type="entry name" value="TRANSPOSASE"/>
    <property type="match status" value="1"/>
</dbReference>
<gene>
    <name evidence="4" type="ORF">HJG54_04300</name>
    <name evidence="5" type="ORF">HJG54_09800</name>
    <name evidence="6" type="ORF">HJG54_22980</name>
    <name evidence="7" type="ORF">HJG54_23690</name>
    <name evidence="8" type="ORF">HJG54_23885</name>
</gene>
<evidence type="ECO:0000259" key="3">
    <source>
        <dbReference type="Pfam" id="PF02371"/>
    </source>
</evidence>
<dbReference type="Pfam" id="PF02371">
    <property type="entry name" value="Transposase_20"/>
    <property type="match status" value="1"/>
</dbReference>
<dbReference type="GO" id="GO:0003677">
    <property type="term" value="F:DNA binding"/>
    <property type="evidence" value="ECO:0007669"/>
    <property type="project" value="InterPro"/>
</dbReference>
<feature type="domain" description="Transposase IS110-like N-terminal" evidence="2">
    <location>
        <begin position="5"/>
        <end position="145"/>
    </location>
</feature>
<dbReference type="EMBL" id="CP053586">
    <property type="protein sequence ID" value="WNZ25581.1"/>
    <property type="molecule type" value="Genomic_DNA"/>
</dbReference>
<feature type="coiled-coil region" evidence="1">
    <location>
        <begin position="187"/>
        <end position="221"/>
    </location>
</feature>
<evidence type="ECO:0000313" key="7">
    <source>
        <dbReference type="EMBL" id="WNZ25552.1"/>
    </source>
</evidence>
<dbReference type="GO" id="GO:0006313">
    <property type="term" value="P:DNA transposition"/>
    <property type="evidence" value="ECO:0007669"/>
    <property type="project" value="InterPro"/>
</dbReference>
<dbReference type="EMBL" id="CP053586">
    <property type="protein sequence ID" value="WNZ25434.1"/>
    <property type="molecule type" value="Genomic_DNA"/>
</dbReference>
<evidence type="ECO:0000313" key="8">
    <source>
        <dbReference type="EMBL" id="WNZ25581.1"/>
    </source>
</evidence>
<sequence>MKILAIDLGKFKSVACLFDTETNQAEYETIAMQQVALEDLLQRKQPQKVVIETCTNSNWVHDICQEHGYEVLVANPNQEAWQWRNVKRKTDKDDALKLAKLAALEQISPVYVPAAQTRQYRRLVKYRKTLVWRMNQIRNSIRALLMAQGLTLPARARAWTLEGLAELSKHRKPLAECQIDELWKGELDVELTLLDTLEEQHDQVEKQLNQLAKQEERVQLLMTIPGVGRRTAEVIVTALDKPERFANARQVSAYAGLVPDQRQSGQTNRLGAITRRGSRLLRGALVEVAWMLIRFNSWARQTFERICGGQKTRRKTAIVALARKLLVRCWAMLRDKQPWNPELINNLSISNA</sequence>
<dbReference type="AlphaFoldDB" id="A0AA96WHY1"/>
<keyword evidence="1" id="KW-0175">Coiled coil</keyword>
<evidence type="ECO:0000256" key="1">
    <source>
        <dbReference type="SAM" id="Coils"/>
    </source>
</evidence>
<feature type="domain" description="Transposase IS116/IS110/IS902 C-terminal" evidence="3">
    <location>
        <begin position="219"/>
        <end position="302"/>
    </location>
</feature>
<dbReference type="GO" id="GO:0004803">
    <property type="term" value="F:transposase activity"/>
    <property type="evidence" value="ECO:0007669"/>
    <property type="project" value="InterPro"/>
</dbReference>
<evidence type="ECO:0000313" key="4">
    <source>
        <dbReference type="EMBL" id="WNZ22161.1"/>
    </source>
</evidence>
<organism evidence="6">
    <name type="scientific">Leptolyngbya sp. NK1-12</name>
    <dbReference type="NCBI Taxonomy" id="2547451"/>
    <lineage>
        <taxon>Bacteria</taxon>
        <taxon>Bacillati</taxon>
        <taxon>Cyanobacteriota</taxon>
        <taxon>Cyanophyceae</taxon>
        <taxon>Leptolyngbyales</taxon>
        <taxon>Leptolyngbyaceae</taxon>
        <taxon>Leptolyngbya group</taxon>
        <taxon>Leptolyngbya</taxon>
    </lineage>
</organism>
<dbReference type="PANTHER" id="PTHR33055">
    <property type="entry name" value="TRANSPOSASE FOR INSERTION SEQUENCE ELEMENT IS1111A"/>
    <property type="match status" value="1"/>
</dbReference>
<dbReference type="InterPro" id="IPR002525">
    <property type="entry name" value="Transp_IS110-like_N"/>
</dbReference>
<dbReference type="RefSeq" id="WP_316431578.1">
    <property type="nucleotide sequence ID" value="NZ_CP053586.1"/>
</dbReference>
<dbReference type="NCBIfam" id="NF033542">
    <property type="entry name" value="transpos_IS110"/>
    <property type="match status" value="1"/>
</dbReference>
<dbReference type="EMBL" id="CP053586">
    <property type="protein sequence ID" value="WNZ22161.1"/>
    <property type="molecule type" value="Genomic_DNA"/>
</dbReference>
<protein>
    <submittedName>
        <fullName evidence="6">IS110 family transposase</fullName>
    </submittedName>
</protein>
<dbReference type="InterPro" id="IPR003346">
    <property type="entry name" value="Transposase_20"/>
</dbReference>
<proteinExistence type="predicted"/>
<dbReference type="EMBL" id="CP053586">
    <property type="protein sequence ID" value="WNZ25552.1"/>
    <property type="molecule type" value="Genomic_DNA"/>
</dbReference>
<evidence type="ECO:0000313" key="5">
    <source>
        <dbReference type="EMBL" id="WNZ23124.1"/>
    </source>
</evidence>
<name>A0AA96WHY1_9CYAN</name>